<keyword evidence="2" id="KW-1185">Reference proteome</keyword>
<protein>
    <submittedName>
        <fullName evidence="1">Centromere-like motif protein</fullName>
    </submittedName>
</protein>
<sequence length="206" mass="23386">MADRSSSLHDENPRINVLRDFFVSQCALTLWRGSPPSWLVSACTDIESVLSRELIEPMEDSTLMWLEERTSVAGRTAFMNAATLCRCFYGDDVSLPETSLGRICFVTGDAYRTVPVVMQFDPHLYAMSCVKPEETKPHPALLLKTIRNYYDSPTRVDKPEPSSVEFFKAFAEPHILYVSSELRDTLIALSQLNLALHDLKWYLTSL</sequence>
<name>A0A1X9T5E1_9VIRU</name>
<organism evidence="1">
    <name type="scientific">Ranid herpesvirus 3</name>
    <dbReference type="NCBI Taxonomy" id="1987509"/>
    <lineage>
        <taxon>Viruses</taxon>
        <taxon>Duplodnaviria</taxon>
        <taxon>Heunggongvirae</taxon>
        <taxon>Peploviricota</taxon>
        <taxon>Herviviricetes</taxon>
        <taxon>Herpesvirales</taxon>
        <taxon>Alloherpesviridae</taxon>
        <taxon>Batravirus</taxon>
        <taxon>Batravirus ranidallo3</taxon>
    </lineage>
</organism>
<dbReference type="Proteomes" id="UP000203507">
    <property type="component" value="Segment"/>
</dbReference>
<evidence type="ECO:0000313" key="2">
    <source>
        <dbReference type="Proteomes" id="UP000203507"/>
    </source>
</evidence>
<accession>A0A1X9T5E1</accession>
<dbReference type="GeneID" id="32878253"/>
<evidence type="ECO:0000313" key="1">
    <source>
        <dbReference type="EMBL" id="ARR28919.1"/>
    </source>
</evidence>
<dbReference type="RefSeq" id="YP_009362428.1">
    <property type="nucleotide sequence ID" value="NC_034618.1"/>
</dbReference>
<dbReference type="EMBL" id="KX832224">
    <property type="protein sequence ID" value="ARR28919.1"/>
    <property type="molecule type" value="Genomic_DNA"/>
</dbReference>
<dbReference type="KEGG" id="vg:32878253"/>
<reference evidence="1" key="1">
    <citation type="journal article" date="2017" name="Vet. Pathol.">
        <title>Ranid Herpesvirus 3 and Proliferative Dermatitis in Free-Ranging Wild Common Frogs (Rana Temporaria).</title>
        <authorList>
            <person name="Origgi F.C."/>
            <person name="Schmidt B.R."/>
            <person name="Lohmann P."/>
            <person name="Otten P."/>
            <person name="Akdesir E."/>
            <person name="Gaschen V."/>
            <person name="Aguilar-Bultet L."/>
            <person name="Wahli T."/>
            <person name="Sattler U."/>
            <person name="Stoffel M.H."/>
        </authorList>
    </citation>
    <scope>NUCLEOTIDE SEQUENCE [LARGE SCALE GENOMIC DNA]</scope>
    <source>
        <strain evidence="1">FO1_2015</strain>
    </source>
</reference>
<proteinExistence type="predicted"/>